<dbReference type="Pfam" id="PF00293">
    <property type="entry name" value="NUDIX"/>
    <property type="match status" value="1"/>
</dbReference>
<dbReference type="InterPro" id="IPR020084">
    <property type="entry name" value="NUDIX_hydrolase_CS"/>
</dbReference>
<dbReference type="PRINTS" id="PR00502">
    <property type="entry name" value="NUDIXFAMILY"/>
</dbReference>
<dbReference type="InterPro" id="IPR015797">
    <property type="entry name" value="NUDIX_hydrolase-like_dom_sf"/>
</dbReference>
<protein>
    <submittedName>
        <fullName evidence="5">Bis(5'-nucleosyl)-tetraphosphatase (Asymmetrical)</fullName>
        <ecNumber evidence="5">3.6.1.17</ecNumber>
    </submittedName>
</protein>
<dbReference type="Gene3D" id="3.90.79.10">
    <property type="entry name" value="Nucleoside Triphosphate Pyrophosphohydrolase"/>
    <property type="match status" value="1"/>
</dbReference>
<dbReference type="SUPFAM" id="SSF55811">
    <property type="entry name" value="Nudix"/>
    <property type="match status" value="1"/>
</dbReference>
<dbReference type="PANTHER" id="PTHR43046:SF12">
    <property type="entry name" value="GDP-MANNOSE MANNOSYL HYDROLASE"/>
    <property type="match status" value="1"/>
</dbReference>
<proteinExistence type="predicted"/>
<dbReference type="InterPro" id="IPR020476">
    <property type="entry name" value="Nudix_hydrolase"/>
</dbReference>
<dbReference type="PROSITE" id="PS51462">
    <property type="entry name" value="NUDIX"/>
    <property type="match status" value="1"/>
</dbReference>
<keyword evidence="3" id="KW-0460">Magnesium</keyword>
<evidence type="ECO:0000256" key="1">
    <source>
        <dbReference type="ARBA" id="ARBA00001946"/>
    </source>
</evidence>
<organism evidence="5">
    <name type="scientific">hydrothermal vent metagenome</name>
    <dbReference type="NCBI Taxonomy" id="652676"/>
    <lineage>
        <taxon>unclassified sequences</taxon>
        <taxon>metagenomes</taxon>
        <taxon>ecological metagenomes</taxon>
    </lineage>
</organism>
<evidence type="ECO:0000256" key="2">
    <source>
        <dbReference type="ARBA" id="ARBA00022801"/>
    </source>
</evidence>
<dbReference type="EMBL" id="UOES01000476">
    <property type="protein sequence ID" value="VAW28879.1"/>
    <property type="molecule type" value="Genomic_DNA"/>
</dbReference>
<dbReference type="CDD" id="cd03673">
    <property type="entry name" value="NUDIX_Ap6A_hydrolase"/>
    <property type="match status" value="1"/>
</dbReference>
<dbReference type="GO" id="GO:0004081">
    <property type="term" value="F:bis(5'-nucleosyl)-tetraphosphatase (asymmetrical) activity"/>
    <property type="evidence" value="ECO:0007669"/>
    <property type="project" value="UniProtKB-EC"/>
</dbReference>
<feature type="domain" description="Nudix hydrolase" evidence="4">
    <location>
        <begin position="98"/>
        <end position="225"/>
    </location>
</feature>
<evidence type="ECO:0000259" key="4">
    <source>
        <dbReference type="PROSITE" id="PS51462"/>
    </source>
</evidence>
<gene>
    <name evidence="5" type="ORF">MNBD_BACTEROID06-151</name>
</gene>
<evidence type="ECO:0000313" key="5">
    <source>
        <dbReference type="EMBL" id="VAW28879.1"/>
    </source>
</evidence>
<sequence>MFEILDIDKMNLFINDTPVKFVKGDEPIDSSVFDCIVRPNSVINLKELTGNVLIDDVAAPQVRQMINQLVEEPFNETRFVIRPHNYKEAKADFMSLFKVMNAAGGVVQKDNKDLLIYRLGKWDFPKGKLEKGEPFKLAAIREVEEETGVKVTLGKKICTTWHTYTFRKKRILKCTKWYAMDCVTDEAMAPQEDESIERVEWFDRGEAQNALNNTYNSIRFVWECYLGIKY</sequence>
<evidence type="ECO:0000256" key="3">
    <source>
        <dbReference type="ARBA" id="ARBA00022842"/>
    </source>
</evidence>
<comment type="cofactor">
    <cofactor evidence="1">
        <name>Mg(2+)</name>
        <dbReference type="ChEBI" id="CHEBI:18420"/>
    </cofactor>
</comment>
<reference evidence="5" key="1">
    <citation type="submission" date="2018-06" db="EMBL/GenBank/DDBJ databases">
        <authorList>
            <person name="Zhirakovskaya E."/>
        </authorList>
    </citation>
    <scope>NUCLEOTIDE SEQUENCE</scope>
</reference>
<dbReference type="EC" id="3.6.1.17" evidence="5"/>
<name>A0A3B0UW97_9ZZZZ</name>
<dbReference type="PANTHER" id="PTHR43046">
    <property type="entry name" value="GDP-MANNOSE MANNOSYL HYDROLASE"/>
    <property type="match status" value="1"/>
</dbReference>
<dbReference type="PROSITE" id="PS00893">
    <property type="entry name" value="NUDIX_BOX"/>
    <property type="match status" value="1"/>
</dbReference>
<dbReference type="AlphaFoldDB" id="A0A3B0UW97"/>
<dbReference type="InterPro" id="IPR000086">
    <property type="entry name" value="NUDIX_hydrolase_dom"/>
</dbReference>
<keyword evidence="2 5" id="KW-0378">Hydrolase</keyword>
<accession>A0A3B0UW97</accession>